<feature type="transmembrane region" description="Helical" evidence="1">
    <location>
        <begin position="23"/>
        <end position="52"/>
    </location>
</feature>
<evidence type="ECO:0000256" key="1">
    <source>
        <dbReference type="SAM" id="Phobius"/>
    </source>
</evidence>
<dbReference type="RefSeq" id="WP_257702391.1">
    <property type="nucleotide sequence ID" value="NZ_CP102451.1"/>
</dbReference>
<feature type="transmembrane region" description="Helical" evidence="1">
    <location>
        <begin position="221"/>
        <end position="246"/>
    </location>
</feature>
<name>A0ABY5NYY3_9ENTE</name>
<reference evidence="2" key="1">
    <citation type="submission" date="2022-08" db="EMBL/GenBank/DDBJ databases">
        <title>Genome sequence of Vagococcus luciliae DSM 112651.</title>
        <authorList>
            <person name="Juan G."/>
            <person name="Anja P."/>
            <person name="Rolf D."/>
            <person name="Kampfer P."/>
            <person name="Vilcinskas A."/>
        </authorList>
    </citation>
    <scope>NUCLEOTIDE SEQUENCE</scope>
    <source>
        <strain evidence="2">G314FT</strain>
    </source>
</reference>
<proteinExistence type="predicted"/>
<feature type="transmembrane region" description="Helical" evidence="1">
    <location>
        <begin position="149"/>
        <end position="173"/>
    </location>
</feature>
<evidence type="ECO:0008006" key="4">
    <source>
        <dbReference type="Google" id="ProtNLM"/>
    </source>
</evidence>
<feature type="transmembrane region" description="Helical" evidence="1">
    <location>
        <begin position="108"/>
        <end position="128"/>
    </location>
</feature>
<dbReference type="InterPro" id="IPR010380">
    <property type="entry name" value="DUF975"/>
</dbReference>
<keyword evidence="1" id="KW-1133">Transmembrane helix</keyword>
<dbReference type="Pfam" id="PF06161">
    <property type="entry name" value="DUF975"/>
    <property type="match status" value="1"/>
</dbReference>
<reference evidence="2" key="2">
    <citation type="submission" date="2022-08" db="EMBL/GenBank/DDBJ databases">
        <authorList>
            <person name="Poehlein A."/>
            <person name="Guzman J."/>
            <person name="Daniel R."/>
            <person name="Vilcinskas A."/>
        </authorList>
    </citation>
    <scope>NUCLEOTIDE SEQUENCE</scope>
    <source>
        <strain evidence="2">G314FT</strain>
    </source>
</reference>
<dbReference type="PANTHER" id="PTHR40076:SF1">
    <property type="entry name" value="MEMBRANE PROTEIN"/>
    <property type="match status" value="1"/>
</dbReference>
<dbReference type="Proteomes" id="UP001058273">
    <property type="component" value="Chromosome"/>
</dbReference>
<keyword evidence="1" id="KW-0812">Transmembrane</keyword>
<accession>A0ABY5NYY3</accession>
<sequence length="281" mass="31970">MYKSSKELKMQAKESLRGRWKEAVILNLVPSIIQMISMFFITITVLVFGLFIGTMASDQTNYSKIAGDDYDSIQHEYTWEENLDDESPASGVVAAIASAGSAPLAGPIFSFVMTFLTIGISFTFLDVIRRGKSQNMSFKESFRLFNGNDFVPVLLINILTYIFQYLWTLLFIIPGIVKGYSYSQANFIYKDLSSTRDTRSMGATSFITESRELMDGHKGRLFWLDISFIGWYFVGMLTMGIGLLWINPYINATKAAFYDDLSKGKFLEQEVMEEDEIWTSF</sequence>
<gene>
    <name evidence="2" type="ORF">G314FT_10180</name>
</gene>
<evidence type="ECO:0000313" key="2">
    <source>
        <dbReference type="EMBL" id="UUV98864.1"/>
    </source>
</evidence>
<organism evidence="2 3">
    <name type="scientific">Vagococcus luciliae</name>
    <dbReference type="NCBI Taxonomy" id="2920380"/>
    <lineage>
        <taxon>Bacteria</taxon>
        <taxon>Bacillati</taxon>
        <taxon>Bacillota</taxon>
        <taxon>Bacilli</taxon>
        <taxon>Lactobacillales</taxon>
        <taxon>Enterococcaceae</taxon>
        <taxon>Vagococcus</taxon>
    </lineage>
</organism>
<protein>
    <recommendedName>
        <fullName evidence="4">DUF975 domain-containing protein</fullName>
    </recommendedName>
</protein>
<keyword evidence="3" id="KW-1185">Reference proteome</keyword>
<evidence type="ECO:0000313" key="3">
    <source>
        <dbReference type="Proteomes" id="UP001058273"/>
    </source>
</evidence>
<dbReference type="EMBL" id="CP102451">
    <property type="protein sequence ID" value="UUV98864.1"/>
    <property type="molecule type" value="Genomic_DNA"/>
</dbReference>
<keyword evidence="1" id="KW-0472">Membrane</keyword>
<dbReference type="PANTHER" id="PTHR40076">
    <property type="entry name" value="MEMBRANE PROTEIN-RELATED"/>
    <property type="match status" value="1"/>
</dbReference>